<evidence type="ECO:0000256" key="1">
    <source>
        <dbReference type="ARBA" id="ARBA00023054"/>
    </source>
</evidence>
<keyword evidence="2" id="KW-1185">Reference proteome</keyword>
<protein>
    <submittedName>
        <fullName evidence="3">Integrase catalytic domain-containing protein</fullName>
    </submittedName>
</protein>
<reference evidence="2" key="1">
    <citation type="submission" date="2012-09" db="EMBL/GenBank/DDBJ databases">
        <authorList>
            <person name="Martin A.A."/>
        </authorList>
    </citation>
    <scope>NUCLEOTIDE SEQUENCE</scope>
</reference>
<keyword evidence="1" id="KW-0175">Coiled coil</keyword>
<dbReference type="WBParaSite" id="ACAC_0000615301-mRNA-1">
    <property type="protein sequence ID" value="ACAC_0000615301-mRNA-1"/>
    <property type="gene ID" value="ACAC_0000615301"/>
</dbReference>
<proteinExistence type="predicted"/>
<reference evidence="3" key="2">
    <citation type="submission" date="2017-02" db="UniProtKB">
        <authorList>
            <consortium name="WormBaseParasite"/>
        </authorList>
    </citation>
    <scope>IDENTIFICATION</scope>
</reference>
<dbReference type="AlphaFoldDB" id="A0A0K0D7V8"/>
<dbReference type="PANTHER" id="PTHR14166">
    <property type="entry name" value="SLIT-ROBO RHO GTPASE ACTIVATING PROTEIN"/>
    <property type="match status" value="1"/>
</dbReference>
<dbReference type="STRING" id="6313.A0A0K0D7V8"/>
<organism evidence="2 3">
    <name type="scientific">Angiostrongylus cantonensis</name>
    <name type="common">Rat lungworm</name>
    <dbReference type="NCBI Taxonomy" id="6313"/>
    <lineage>
        <taxon>Eukaryota</taxon>
        <taxon>Metazoa</taxon>
        <taxon>Ecdysozoa</taxon>
        <taxon>Nematoda</taxon>
        <taxon>Chromadorea</taxon>
        <taxon>Rhabditida</taxon>
        <taxon>Rhabditina</taxon>
        <taxon>Rhabditomorpha</taxon>
        <taxon>Strongyloidea</taxon>
        <taxon>Metastrongylidae</taxon>
        <taxon>Angiostrongylus</taxon>
    </lineage>
</organism>
<evidence type="ECO:0000313" key="3">
    <source>
        <dbReference type="WBParaSite" id="ACAC_0000615301-mRNA-1"/>
    </source>
</evidence>
<evidence type="ECO:0000313" key="2">
    <source>
        <dbReference type="Proteomes" id="UP000035642"/>
    </source>
</evidence>
<accession>A0A0K0D7V8</accession>
<name>A0A0K0D7V8_ANGCA</name>
<dbReference type="InterPro" id="IPR051627">
    <property type="entry name" value="SLIT-ROBO_RhoGAP"/>
</dbReference>
<dbReference type="Proteomes" id="UP000035642">
    <property type="component" value="Unassembled WGS sequence"/>
</dbReference>
<sequence length="152" mass="17572">MVRCNNGSNFINELSLRTDFPKCKPHTYHLSFAPVSGQVIDVRKRLSQREMDSLAELGTLRSAVDAKADKQRFFEAHHATFMLPKQFEFRPQLGDCVCTVSAEKGIAVELAQRQKQIERRLEGLRFESDEVGFDREHLLRYSVELLRDWSIS</sequence>